<dbReference type="InterPro" id="IPR007263">
    <property type="entry name" value="DCC1-like"/>
</dbReference>
<evidence type="ECO:0000313" key="2">
    <source>
        <dbReference type="Proteomes" id="UP000734218"/>
    </source>
</evidence>
<dbReference type="EMBL" id="JAATJE010000001">
    <property type="protein sequence ID" value="NJC32623.1"/>
    <property type="molecule type" value="Genomic_DNA"/>
</dbReference>
<protein>
    <submittedName>
        <fullName evidence="1">DCC family thiol-disulfide oxidoreductase YuxK</fullName>
    </submittedName>
</protein>
<comment type="caution">
    <text evidence="1">The sequence shown here is derived from an EMBL/GenBank/DDBJ whole genome shotgun (WGS) entry which is preliminary data.</text>
</comment>
<accession>A0ABX0XH23</accession>
<proteinExistence type="predicted"/>
<dbReference type="Pfam" id="PF04134">
    <property type="entry name" value="DCC1-like"/>
    <property type="match status" value="1"/>
</dbReference>
<reference evidence="1 2" key="1">
    <citation type="submission" date="2020-03" db="EMBL/GenBank/DDBJ databases">
        <title>Genomic Encyclopedia of Type Strains, Phase IV (KMG-IV): sequencing the most valuable type-strain genomes for metagenomic binning, comparative biology and taxonomic classification.</title>
        <authorList>
            <person name="Goeker M."/>
        </authorList>
    </citation>
    <scope>NUCLEOTIDE SEQUENCE [LARGE SCALE GENOMIC DNA]</scope>
    <source>
        <strain evidence="1 2">DSM 27651</strain>
    </source>
</reference>
<keyword evidence="2" id="KW-1185">Reference proteome</keyword>
<evidence type="ECO:0000313" key="1">
    <source>
        <dbReference type="EMBL" id="NJC32623.1"/>
    </source>
</evidence>
<organism evidence="1 2">
    <name type="scientific">Sphingomonas jejuensis</name>
    <dbReference type="NCBI Taxonomy" id="904715"/>
    <lineage>
        <taxon>Bacteria</taxon>
        <taxon>Pseudomonadati</taxon>
        <taxon>Pseudomonadota</taxon>
        <taxon>Alphaproteobacteria</taxon>
        <taxon>Sphingomonadales</taxon>
        <taxon>Sphingomonadaceae</taxon>
        <taxon>Sphingomonas</taxon>
    </lineage>
</organism>
<name>A0ABX0XH23_9SPHN</name>
<gene>
    <name evidence="1" type="ORF">GGR88_000097</name>
</gene>
<dbReference type="RefSeq" id="WP_167951930.1">
    <property type="nucleotide sequence ID" value="NZ_JAATJE010000001.1"/>
</dbReference>
<dbReference type="Proteomes" id="UP000734218">
    <property type="component" value="Unassembled WGS sequence"/>
</dbReference>
<sequence>MSNDGIWIVYDGECPFCSAYVKLVRLRDAVGKVRLVDARSSDDPIVGEMRARGFDLNQGMAMKMGDEYLHGDAVIHRLALMSGPSGTLNRVQAWVFRSRRRSALLYPIMRAGRNATLKLMGRRPIPDPR</sequence>